<dbReference type="Proteomes" id="UP000644693">
    <property type="component" value="Unassembled WGS sequence"/>
</dbReference>
<comment type="caution">
    <text evidence="1">The sequence shown here is derived from an EMBL/GenBank/DDBJ whole genome shotgun (WGS) entry which is preliminary data.</text>
</comment>
<organism evidence="1 2">
    <name type="scientific">Parahalioglobus pacificus</name>
    <dbReference type="NCBI Taxonomy" id="930806"/>
    <lineage>
        <taxon>Bacteria</taxon>
        <taxon>Pseudomonadati</taxon>
        <taxon>Pseudomonadota</taxon>
        <taxon>Gammaproteobacteria</taxon>
        <taxon>Cellvibrionales</taxon>
        <taxon>Halieaceae</taxon>
        <taxon>Parahalioglobus</taxon>
    </lineage>
</organism>
<dbReference type="AlphaFoldDB" id="A0A918XI40"/>
<protein>
    <submittedName>
        <fullName evidence="1">Uncharacterized protein</fullName>
    </submittedName>
</protein>
<evidence type="ECO:0000313" key="1">
    <source>
        <dbReference type="EMBL" id="GHD32324.1"/>
    </source>
</evidence>
<dbReference type="EMBL" id="BMYM01000001">
    <property type="protein sequence ID" value="GHD32324.1"/>
    <property type="molecule type" value="Genomic_DNA"/>
</dbReference>
<evidence type="ECO:0000313" key="2">
    <source>
        <dbReference type="Proteomes" id="UP000644693"/>
    </source>
</evidence>
<reference evidence="1" key="1">
    <citation type="journal article" date="2014" name="Int. J. Syst. Evol. Microbiol.">
        <title>Complete genome sequence of Corynebacterium casei LMG S-19264T (=DSM 44701T), isolated from a smear-ripened cheese.</title>
        <authorList>
            <consortium name="US DOE Joint Genome Institute (JGI-PGF)"/>
            <person name="Walter F."/>
            <person name="Albersmeier A."/>
            <person name="Kalinowski J."/>
            <person name="Ruckert C."/>
        </authorList>
    </citation>
    <scope>NUCLEOTIDE SEQUENCE</scope>
    <source>
        <strain evidence="1">KCTC 23430</strain>
    </source>
</reference>
<gene>
    <name evidence="1" type="ORF">GCM10007053_16340</name>
</gene>
<name>A0A918XI40_9GAMM</name>
<sequence length="95" mass="10480">MHTRARGLTDDEELRGVGGAQHGVCAQWQVGLTQRTTPGGGQCISQCNAVYSWHGEPVQVGYYSYYVIAGKGGDCYHRARQNPPLFNRFSSMETL</sequence>
<accession>A0A918XI40</accession>
<proteinExistence type="predicted"/>
<keyword evidence="2" id="KW-1185">Reference proteome</keyword>
<reference evidence="1" key="2">
    <citation type="submission" date="2020-09" db="EMBL/GenBank/DDBJ databases">
        <authorList>
            <person name="Sun Q."/>
            <person name="Kim S."/>
        </authorList>
    </citation>
    <scope>NUCLEOTIDE SEQUENCE</scope>
    <source>
        <strain evidence="1">KCTC 23430</strain>
    </source>
</reference>